<dbReference type="Proteomes" id="UP000256913">
    <property type="component" value="Unassembled WGS sequence"/>
</dbReference>
<evidence type="ECO:0000256" key="3">
    <source>
        <dbReference type="ARBA" id="ARBA00022989"/>
    </source>
</evidence>
<keyword evidence="4 5" id="KW-0472">Membrane</keyword>
<evidence type="ECO:0000256" key="5">
    <source>
        <dbReference type="SAM" id="Phobius"/>
    </source>
</evidence>
<dbReference type="PANTHER" id="PTHR42038">
    <property type="match status" value="1"/>
</dbReference>
<feature type="transmembrane region" description="Helical" evidence="5">
    <location>
        <begin position="143"/>
        <end position="163"/>
    </location>
</feature>
<organism evidence="6 7">
    <name type="scientific">Asanoa ferruginea</name>
    <dbReference type="NCBI Taxonomy" id="53367"/>
    <lineage>
        <taxon>Bacteria</taxon>
        <taxon>Bacillati</taxon>
        <taxon>Actinomycetota</taxon>
        <taxon>Actinomycetes</taxon>
        <taxon>Micromonosporales</taxon>
        <taxon>Micromonosporaceae</taxon>
        <taxon>Asanoa</taxon>
    </lineage>
</organism>
<proteinExistence type="predicted"/>
<comment type="caution">
    <text evidence="6">The sequence shown here is derived from an EMBL/GenBank/DDBJ whole genome shotgun (WGS) entry which is preliminary data.</text>
</comment>
<sequence>MDWLPPAIFDLPDVASAVSEPRDFRNLWFWTIVVGLGTFWALAYGLAIQRAFVDKFVGIPVVVVAINFAWEFVHSIVIDQEPAQRPANFAWVFIDMVIVIQIMLWGHKDFPSLPRKLFKQLFWALVLLAAIELFLSAREFRDILGMYSGCLLNVGISAAFIVTLIKRRSSAGQSLYVGICKMMGSLLAGLNTLIIFPGRHLVLSWFVIIFVLDVIYIRMIYRQIRAEGQSPWRLNRPRVFPPAELPEPGRERAMAA</sequence>
<dbReference type="GO" id="GO:0016020">
    <property type="term" value="C:membrane"/>
    <property type="evidence" value="ECO:0007669"/>
    <property type="project" value="UniProtKB-SubCell"/>
</dbReference>
<evidence type="ECO:0000313" key="7">
    <source>
        <dbReference type="Proteomes" id="UP000256913"/>
    </source>
</evidence>
<gene>
    <name evidence="6" type="ORF">DFJ67_7041</name>
</gene>
<accession>A0A3D9ZVI4</accession>
<keyword evidence="3 5" id="KW-1133">Transmembrane helix</keyword>
<comment type="subcellular location">
    <subcellularLocation>
        <location evidence="1">Membrane</location>
        <topology evidence="1">Multi-pass membrane protein</topology>
    </subcellularLocation>
</comment>
<feature type="transmembrane region" description="Helical" evidence="5">
    <location>
        <begin position="117"/>
        <end position="137"/>
    </location>
</feature>
<evidence type="ECO:0008006" key="8">
    <source>
        <dbReference type="Google" id="ProtNLM"/>
    </source>
</evidence>
<feature type="transmembrane region" description="Helical" evidence="5">
    <location>
        <begin position="27"/>
        <end position="47"/>
    </location>
</feature>
<name>A0A3D9ZVI4_9ACTN</name>
<feature type="transmembrane region" description="Helical" evidence="5">
    <location>
        <begin position="202"/>
        <end position="221"/>
    </location>
</feature>
<dbReference type="Pfam" id="PF25129">
    <property type="entry name" value="Pyr4-TMTC"/>
    <property type="match status" value="1"/>
</dbReference>
<evidence type="ECO:0000256" key="4">
    <source>
        <dbReference type="ARBA" id="ARBA00023136"/>
    </source>
</evidence>
<dbReference type="PANTHER" id="PTHR42038:SF2">
    <property type="entry name" value="TERPENE CYCLASE AUSL"/>
    <property type="match status" value="1"/>
</dbReference>
<feature type="transmembrane region" description="Helical" evidence="5">
    <location>
        <begin position="89"/>
        <end position="105"/>
    </location>
</feature>
<dbReference type="EMBL" id="QUMQ01000001">
    <property type="protein sequence ID" value="REG00970.1"/>
    <property type="molecule type" value="Genomic_DNA"/>
</dbReference>
<keyword evidence="7" id="KW-1185">Reference proteome</keyword>
<dbReference type="GO" id="GO:0016829">
    <property type="term" value="F:lyase activity"/>
    <property type="evidence" value="ECO:0007669"/>
    <property type="project" value="InterPro"/>
</dbReference>
<protein>
    <recommendedName>
        <fullName evidence="8">Integral membrane protein</fullName>
    </recommendedName>
</protein>
<evidence type="ECO:0000256" key="1">
    <source>
        <dbReference type="ARBA" id="ARBA00004141"/>
    </source>
</evidence>
<feature type="transmembrane region" description="Helical" evidence="5">
    <location>
        <begin position="175"/>
        <end position="196"/>
    </location>
</feature>
<feature type="transmembrane region" description="Helical" evidence="5">
    <location>
        <begin position="56"/>
        <end position="77"/>
    </location>
</feature>
<dbReference type="InterPro" id="IPR039020">
    <property type="entry name" value="PaxB-like"/>
</dbReference>
<reference evidence="6 7" key="1">
    <citation type="submission" date="2018-08" db="EMBL/GenBank/DDBJ databases">
        <title>Sequencing the genomes of 1000 actinobacteria strains.</title>
        <authorList>
            <person name="Klenk H.-P."/>
        </authorList>
    </citation>
    <scope>NUCLEOTIDE SEQUENCE [LARGE SCALE GENOMIC DNA]</scope>
    <source>
        <strain evidence="6 7">DSM 44099</strain>
    </source>
</reference>
<keyword evidence="2 5" id="KW-0812">Transmembrane</keyword>
<dbReference type="AlphaFoldDB" id="A0A3D9ZVI4"/>
<evidence type="ECO:0000256" key="2">
    <source>
        <dbReference type="ARBA" id="ARBA00022692"/>
    </source>
</evidence>
<evidence type="ECO:0000313" key="6">
    <source>
        <dbReference type="EMBL" id="REG00970.1"/>
    </source>
</evidence>